<dbReference type="Proteomes" id="UP000503447">
    <property type="component" value="Chromosome"/>
</dbReference>
<organism evidence="2 3">
    <name type="scientific">Frigoriglobus tundricola</name>
    <dbReference type="NCBI Taxonomy" id="2774151"/>
    <lineage>
        <taxon>Bacteria</taxon>
        <taxon>Pseudomonadati</taxon>
        <taxon>Planctomycetota</taxon>
        <taxon>Planctomycetia</taxon>
        <taxon>Gemmatales</taxon>
        <taxon>Gemmataceae</taxon>
        <taxon>Frigoriglobus</taxon>
    </lineage>
</organism>
<feature type="region of interest" description="Disordered" evidence="1">
    <location>
        <begin position="47"/>
        <end position="85"/>
    </location>
</feature>
<protein>
    <submittedName>
        <fullName evidence="2">Uncharacterized protein</fullName>
    </submittedName>
</protein>
<feature type="compositionally biased region" description="Pro residues" evidence="1">
    <location>
        <begin position="68"/>
        <end position="84"/>
    </location>
</feature>
<proteinExistence type="predicted"/>
<reference evidence="3" key="1">
    <citation type="submission" date="2020-05" db="EMBL/GenBank/DDBJ databases">
        <title>Frigoriglobus tundricola gen. nov., sp. nov., a psychrotolerant cellulolytic planctomycete of the family Gemmataceae with two divergent copies of 16S rRNA gene.</title>
        <authorList>
            <person name="Kulichevskaya I.S."/>
            <person name="Ivanova A.A."/>
            <person name="Naumoff D.G."/>
            <person name="Beletsky A.V."/>
            <person name="Rijpstra W.I.C."/>
            <person name="Sinninghe Damste J.S."/>
            <person name="Mardanov A.V."/>
            <person name="Ravin N.V."/>
            <person name="Dedysh S.N."/>
        </authorList>
    </citation>
    <scope>NUCLEOTIDE SEQUENCE [LARGE SCALE GENOMIC DNA]</scope>
    <source>
        <strain evidence="3">PL17</strain>
    </source>
</reference>
<keyword evidence="3" id="KW-1185">Reference proteome</keyword>
<dbReference type="KEGG" id="ftj:FTUN_0587"/>
<sequence length="167" mass="17317">MNEIALTSREAVSRMDAYPRGRIMTRFAIAAVLAVVFAQAVGAQPAPAASPISPVPPGTLPSSTIPPGTVPPGTPLPPPPPPAVYQPDVYVPPGAPPGPAIPYHKNTGLVVGAYGFYPYDTGEWLLGGSEGVTRSRGSFTMVYPAPKATASVPCADTSGHKHGFFRR</sequence>
<name>A0A6M5YGF5_9BACT</name>
<evidence type="ECO:0000313" key="3">
    <source>
        <dbReference type="Proteomes" id="UP000503447"/>
    </source>
</evidence>
<evidence type="ECO:0000256" key="1">
    <source>
        <dbReference type="SAM" id="MobiDB-lite"/>
    </source>
</evidence>
<evidence type="ECO:0000313" key="2">
    <source>
        <dbReference type="EMBL" id="QJW93085.1"/>
    </source>
</evidence>
<dbReference type="AlphaFoldDB" id="A0A6M5YGF5"/>
<dbReference type="EMBL" id="CP053452">
    <property type="protein sequence ID" value="QJW93085.1"/>
    <property type="molecule type" value="Genomic_DNA"/>
</dbReference>
<accession>A0A6M5YGF5</accession>
<gene>
    <name evidence="2" type="ORF">FTUN_0587</name>
</gene>